<gene>
    <name evidence="1" type="ORF">SEA_TONENILI_250</name>
</gene>
<accession>A0A1C9EHK7</accession>
<dbReference type="KEGG" id="vg:29066649"/>
<protein>
    <submittedName>
        <fullName evidence="1">Uncharacterized protein</fullName>
    </submittedName>
</protein>
<sequence>MANSTPRIVPEEVLTPLAHQPSVNAFHAHISAGYRYNGRLCDTRSDNVSSVINVLSSADPLRPKTPQHFASHLREQALQHRLNNAHTPMARLRARIQQRIHDRLIGWILFD</sequence>
<dbReference type="Proteomes" id="UP000204231">
    <property type="component" value="Segment"/>
</dbReference>
<reference evidence="1 2" key="1">
    <citation type="submission" date="2016-08" db="EMBL/GenBank/DDBJ databases">
        <authorList>
            <person name="Acevedo E."/>
            <person name="Azhar M."/>
            <person name="Golebiewska U.P."/>
            <person name="Grzywna D."/>
            <person name="Guardiola R."/>
            <person name="Jackson O."/>
            <person name="John N."/>
            <person name="Kanavatsas C."/>
            <person name="Khan S."/>
            <person name="Leong J."/>
            <person name="Mansilla E."/>
            <person name="Muladjanov Y."/>
            <person name="Nouel J."/>
            <person name="Oh S."/>
            <person name="Oppedisano M."/>
            <person name="Sajid A."/>
            <person name="Samper M."/>
            <person name="Ugbeva O."/>
            <person name="Delesalle V.A."/>
            <person name="Garlena R.A."/>
            <person name="Russell D.A."/>
            <person name="Pope W.H."/>
            <person name="Jacobs-Sera D."/>
            <person name="Hendrix R.W."/>
            <person name="Hatfull G.F."/>
        </authorList>
    </citation>
    <scope>NUCLEOTIDE SEQUENCE [LARGE SCALE GENOMIC DNA]</scope>
</reference>
<evidence type="ECO:0000313" key="1">
    <source>
        <dbReference type="EMBL" id="AON96968.1"/>
    </source>
</evidence>
<proteinExistence type="predicted"/>
<dbReference type="RefSeq" id="YP_009288081.1">
    <property type="nucleotide sequence ID" value="NC_031080.1"/>
</dbReference>
<evidence type="ECO:0000313" key="2">
    <source>
        <dbReference type="Proteomes" id="UP000204231"/>
    </source>
</evidence>
<dbReference type="GeneID" id="29066649"/>
<name>A0A1C9EHK7_9CAUD</name>
<dbReference type="OrthoDB" id="34970at10239"/>
<dbReference type="EMBL" id="KX752698">
    <property type="protein sequence ID" value="AON96968.1"/>
    <property type="molecule type" value="Genomic_DNA"/>
</dbReference>
<organism evidence="1 2">
    <name type="scientific">Mycobacterium phage Tonenili</name>
    <dbReference type="NCBI Taxonomy" id="1891703"/>
    <lineage>
        <taxon>Viruses</taxon>
        <taxon>Duplodnaviria</taxon>
        <taxon>Heunggongvirae</taxon>
        <taxon>Uroviricota</taxon>
        <taxon>Caudoviricetes</taxon>
        <taxon>Ceeclamvirinae</taxon>
        <taxon>Bixzunavirus</taxon>
        <taxon>Bixzunavirus tonenili</taxon>
    </lineage>
</organism>
<keyword evidence="2" id="KW-1185">Reference proteome</keyword>